<dbReference type="Gene3D" id="1.10.8.60">
    <property type="match status" value="1"/>
</dbReference>
<dbReference type="GO" id="GO:0004222">
    <property type="term" value="F:metalloendopeptidase activity"/>
    <property type="evidence" value="ECO:0007669"/>
    <property type="project" value="InterPro"/>
</dbReference>
<gene>
    <name evidence="11" type="ORF">GSBLH_T00001662001</name>
</gene>
<dbReference type="GeneID" id="24918894"/>
<sequence>MGIKQPTGVLLTGPPGTGKTLLARAIAGEASVPFFFVSGSEFDEIFVGMGARRVRKLFEDARKHAPCIVFIDEIDAVGLKRSFYSSGSGRQTVNQLLNEIGGFRDDEGILVIAATNLKHVLDPALIRPGRFDVEIQTSLPDREARETLLKKITSKSRLSEDVNLEVLSRLTIGFSGAELESLINVAAMISVSNGSQDIKFEHIQEALDRIQIGSKQVLGDDKQAIRNTIIHECGHALVSLLTDGTLPIGKITIIPRGNALGYVTHVLGEEELYSRSKKQLLASIDVAMGGRAAEEVFFGKDRVTTGAENDLQQASQMARKAVYEWGMGSTIRVRTGVDRFTHDPLPNYSEATKRKNDLEIEEILSESYNRAKSLIENNKHILLKLADVGSVCFLVK</sequence>
<dbReference type="GO" id="GO:0005739">
    <property type="term" value="C:mitochondrion"/>
    <property type="evidence" value="ECO:0007669"/>
    <property type="project" value="TreeGrafter"/>
</dbReference>
<dbReference type="SMART" id="SM00382">
    <property type="entry name" value="AAA"/>
    <property type="match status" value="1"/>
</dbReference>
<dbReference type="PANTHER" id="PTHR23076">
    <property type="entry name" value="METALLOPROTEASE M41 FTSH"/>
    <property type="match status" value="1"/>
</dbReference>
<dbReference type="OMA" id="ELACEDV"/>
<dbReference type="PANTHER" id="PTHR23076:SF97">
    <property type="entry name" value="ATP-DEPENDENT ZINC METALLOPROTEASE YME1L1"/>
    <property type="match status" value="1"/>
</dbReference>
<name>D8M0A6_BLAHO</name>
<dbReference type="Proteomes" id="UP000008312">
    <property type="component" value="Unassembled WGS sequence"/>
</dbReference>
<dbReference type="FunFam" id="3.40.50.300:FF:002568">
    <property type="entry name" value="Cell division protein (FtsH)"/>
    <property type="match status" value="1"/>
</dbReference>
<evidence type="ECO:0000256" key="9">
    <source>
        <dbReference type="RuleBase" id="RU003651"/>
    </source>
</evidence>
<dbReference type="Pfam" id="PF01434">
    <property type="entry name" value="Peptidase_M41"/>
    <property type="match status" value="1"/>
</dbReference>
<evidence type="ECO:0000256" key="7">
    <source>
        <dbReference type="ARBA" id="ARBA00022833"/>
    </source>
</evidence>
<dbReference type="InterPro" id="IPR027417">
    <property type="entry name" value="P-loop_NTPase"/>
</dbReference>
<comment type="similarity">
    <text evidence="9">Belongs to the AAA ATPase family.</text>
</comment>
<reference evidence="11" key="1">
    <citation type="submission" date="2010-02" db="EMBL/GenBank/DDBJ databases">
        <title>Sequencing and annotation of the Blastocystis hominis genome.</title>
        <authorList>
            <person name="Wincker P."/>
        </authorList>
    </citation>
    <scope>NUCLEOTIDE SEQUENCE</scope>
    <source>
        <strain evidence="11">Singapore isolate B</strain>
    </source>
</reference>
<comment type="cofactor">
    <cofactor evidence="1">
        <name>Zn(2+)</name>
        <dbReference type="ChEBI" id="CHEBI:29105"/>
    </cofactor>
</comment>
<dbReference type="GO" id="GO:0016887">
    <property type="term" value="F:ATP hydrolysis activity"/>
    <property type="evidence" value="ECO:0007669"/>
    <property type="project" value="InterPro"/>
</dbReference>
<evidence type="ECO:0000256" key="5">
    <source>
        <dbReference type="ARBA" id="ARBA00022723"/>
    </source>
</evidence>
<keyword evidence="8" id="KW-0482">Metalloprotease</keyword>
<dbReference type="Gene3D" id="3.40.50.300">
    <property type="entry name" value="P-loop containing nucleotide triphosphate hydrolases"/>
    <property type="match status" value="1"/>
</dbReference>
<dbReference type="GO" id="GO:0006508">
    <property type="term" value="P:proteolysis"/>
    <property type="evidence" value="ECO:0007669"/>
    <property type="project" value="UniProtKB-KW"/>
</dbReference>
<evidence type="ECO:0000313" key="11">
    <source>
        <dbReference type="EMBL" id="CBK21495.2"/>
    </source>
</evidence>
<evidence type="ECO:0000256" key="4">
    <source>
        <dbReference type="ARBA" id="ARBA00022670"/>
    </source>
</evidence>
<evidence type="ECO:0000256" key="8">
    <source>
        <dbReference type="ARBA" id="ARBA00023049"/>
    </source>
</evidence>
<dbReference type="SUPFAM" id="SSF52540">
    <property type="entry name" value="P-loop containing nucleoside triphosphate hydrolases"/>
    <property type="match status" value="1"/>
</dbReference>
<evidence type="ECO:0000256" key="1">
    <source>
        <dbReference type="ARBA" id="ARBA00001947"/>
    </source>
</evidence>
<keyword evidence="4" id="KW-0645">Protease</keyword>
<keyword evidence="6" id="KW-0378">Hydrolase</keyword>
<keyword evidence="9" id="KW-0067">ATP-binding</keyword>
<dbReference type="EMBL" id="FN668643">
    <property type="protein sequence ID" value="CBK21495.2"/>
    <property type="molecule type" value="Genomic_DNA"/>
</dbReference>
<dbReference type="InterPro" id="IPR003593">
    <property type="entry name" value="AAA+_ATPase"/>
</dbReference>
<accession>D8M0A6</accession>
<protein>
    <recommendedName>
        <fullName evidence="10">AAA+ ATPase domain-containing protein</fullName>
    </recommendedName>
</protein>
<dbReference type="GO" id="GO:0046872">
    <property type="term" value="F:metal ion binding"/>
    <property type="evidence" value="ECO:0007669"/>
    <property type="project" value="UniProtKB-KW"/>
</dbReference>
<evidence type="ECO:0000256" key="2">
    <source>
        <dbReference type="ARBA" id="ARBA00010044"/>
    </source>
</evidence>
<organism evidence="11">
    <name type="scientific">Blastocystis hominis</name>
    <dbReference type="NCBI Taxonomy" id="12968"/>
    <lineage>
        <taxon>Eukaryota</taxon>
        <taxon>Sar</taxon>
        <taxon>Stramenopiles</taxon>
        <taxon>Bigyra</taxon>
        <taxon>Opalozoa</taxon>
        <taxon>Opalinata</taxon>
        <taxon>Blastocystidae</taxon>
        <taxon>Blastocystis</taxon>
    </lineage>
</organism>
<dbReference type="InterPro" id="IPR041569">
    <property type="entry name" value="AAA_lid_3"/>
</dbReference>
<dbReference type="InParanoid" id="D8M0A6"/>
<dbReference type="SUPFAM" id="SSF140990">
    <property type="entry name" value="FtsH protease domain-like"/>
    <property type="match status" value="1"/>
</dbReference>
<dbReference type="GO" id="GO:0004176">
    <property type="term" value="F:ATP-dependent peptidase activity"/>
    <property type="evidence" value="ECO:0007669"/>
    <property type="project" value="InterPro"/>
</dbReference>
<dbReference type="InterPro" id="IPR003960">
    <property type="entry name" value="ATPase_AAA_CS"/>
</dbReference>
<keyword evidence="7" id="KW-0862">Zinc</keyword>
<keyword evidence="12" id="KW-1185">Reference proteome</keyword>
<dbReference type="OrthoDB" id="1413014at2759"/>
<dbReference type="Pfam" id="PF17862">
    <property type="entry name" value="AAA_lid_3"/>
    <property type="match status" value="1"/>
</dbReference>
<dbReference type="RefSeq" id="XP_012895543.1">
    <property type="nucleotide sequence ID" value="XM_013040089.1"/>
</dbReference>
<keyword evidence="5" id="KW-0479">Metal-binding</keyword>
<dbReference type="AlphaFoldDB" id="D8M0A6"/>
<keyword evidence="9" id="KW-0547">Nucleotide-binding</keyword>
<dbReference type="PROSITE" id="PS00674">
    <property type="entry name" value="AAA"/>
    <property type="match status" value="1"/>
</dbReference>
<feature type="domain" description="AAA+ ATPase" evidence="10">
    <location>
        <begin position="5"/>
        <end position="141"/>
    </location>
</feature>
<evidence type="ECO:0000256" key="3">
    <source>
        <dbReference type="ARBA" id="ARBA00010550"/>
    </source>
</evidence>
<dbReference type="InterPro" id="IPR037219">
    <property type="entry name" value="Peptidase_M41-like"/>
</dbReference>
<dbReference type="InterPro" id="IPR003959">
    <property type="entry name" value="ATPase_AAA_core"/>
</dbReference>
<comment type="similarity">
    <text evidence="2">In the C-terminal section; belongs to the peptidase M41 family.</text>
</comment>
<dbReference type="Gene3D" id="1.20.58.760">
    <property type="entry name" value="Peptidase M41"/>
    <property type="match status" value="1"/>
</dbReference>
<proteinExistence type="inferred from homology"/>
<evidence type="ECO:0000259" key="10">
    <source>
        <dbReference type="SMART" id="SM00382"/>
    </source>
</evidence>
<dbReference type="Pfam" id="PF00004">
    <property type="entry name" value="AAA"/>
    <property type="match status" value="1"/>
</dbReference>
<comment type="similarity">
    <text evidence="3">In the N-terminal section; belongs to the AAA ATPase family.</text>
</comment>
<dbReference type="InterPro" id="IPR000642">
    <property type="entry name" value="Peptidase_M41"/>
</dbReference>
<dbReference type="GO" id="GO:0005524">
    <property type="term" value="F:ATP binding"/>
    <property type="evidence" value="ECO:0007669"/>
    <property type="project" value="UniProtKB-KW"/>
</dbReference>
<evidence type="ECO:0000313" key="12">
    <source>
        <dbReference type="Proteomes" id="UP000008312"/>
    </source>
</evidence>
<evidence type="ECO:0000256" key="6">
    <source>
        <dbReference type="ARBA" id="ARBA00022801"/>
    </source>
</evidence>